<dbReference type="GO" id="GO:0046872">
    <property type="term" value="F:metal ion binding"/>
    <property type="evidence" value="ECO:0007669"/>
    <property type="project" value="UniProtKB-KW"/>
</dbReference>
<evidence type="ECO:0000256" key="16">
    <source>
        <dbReference type="RuleBase" id="RU003874"/>
    </source>
</evidence>
<keyword evidence="8 15" id="KW-0547">Nucleotide-binding</keyword>
<evidence type="ECO:0000256" key="11">
    <source>
        <dbReference type="ARBA" id="ARBA00022927"/>
    </source>
</evidence>
<keyword evidence="9" id="KW-0862">Zinc</keyword>
<dbReference type="InterPro" id="IPR036266">
    <property type="entry name" value="SecA_Wing/Scaffold_sf"/>
</dbReference>
<evidence type="ECO:0000259" key="18">
    <source>
        <dbReference type="PROSITE" id="PS51192"/>
    </source>
</evidence>
<evidence type="ECO:0000256" key="13">
    <source>
        <dbReference type="ARBA" id="ARBA00023010"/>
    </source>
</evidence>
<dbReference type="GO" id="GO:0031522">
    <property type="term" value="C:cell envelope Sec protein transport complex"/>
    <property type="evidence" value="ECO:0007669"/>
    <property type="project" value="TreeGrafter"/>
</dbReference>
<evidence type="ECO:0000256" key="1">
    <source>
        <dbReference type="ARBA" id="ARBA00001947"/>
    </source>
</evidence>
<feature type="binding site" evidence="15">
    <location>
        <begin position="105"/>
        <end position="109"/>
    </location>
    <ligand>
        <name>ATP</name>
        <dbReference type="ChEBI" id="CHEBI:30616"/>
    </ligand>
</feature>
<dbReference type="SUPFAM" id="SSF81886">
    <property type="entry name" value="Helical scaffold and wing domains of SecA"/>
    <property type="match status" value="1"/>
</dbReference>
<evidence type="ECO:0000256" key="4">
    <source>
        <dbReference type="ARBA" id="ARBA00022475"/>
    </source>
</evidence>
<dbReference type="InterPro" id="IPR011115">
    <property type="entry name" value="SecA_DEAD"/>
</dbReference>
<dbReference type="InterPro" id="IPR011130">
    <property type="entry name" value="SecA_preprotein_X-link_dom"/>
</dbReference>
<feature type="domain" description="Helicase ATP-binding" evidence="18">
    <location>
        <begin position="89"/>
        <end position="247"/>
    </location>
</feature>
<dbReference type="FunFam" id="3.40.50.300:FF:000246">
    <property type="entry name" value="Preprotein translocase subunit SecA"/>
    <property type="match status" value="1"/>
</dbReference>
<name>A0A6V8MDH5_9BACT</name>
<keyword evidence="3 15" id="KW-0813">Transport</keyword>
<dbReference type="AlphaFoldDB" id="A0A6V8MDH5"/>
<dbReference type="GO" id="GO:0017038">
    <property type="term" value="P:protein import"/>
    <property type="evidence" value="ECO:0007669"/>
    <property type="project" value="InterPro"/>
</dbReference>
<dbReference type="NCBIfam" id="TIGR00963">
    <property type="entry name" value="secA"/>
    <property type="match status" value="1"/>
</dbReference>
<dbReference type="Gene3D" id="1.10.3060.10">
    <property type="entry name" value="Helical scaffold and wing domains of SecA"/>
    <property type="match status" value="1"/>
</dbReference>
<dbReference type="FunFam" id="3.90.1440.10:FF:000001">
    <property type="entry name" value="Preprotein translocase subunit SecA"/>
    <property type="match status" value="1"/>
</dbReference>
<dbReference type="SUPFAM" id="SSF81767">
    <property type="entry name" value="Pre-protein crosslinking domain of SecA"/>
    <property type="match status" value="1"/>
</dbReference>
<dbReference type="Proteomes" id="UP000556026">
    <property type="component" value="Unassembled WGS sequence"/>
</dbReference>
<evidence type="ECO:0000256" key="7">
    <source>
        <dbReference type="ARBA" id="ARBA00022723"/>
    </source>
</evidence>
<dbReference type="SMART" id="SM00958">
    <property type="entry name" value="SecA_PP_bind"/>
    <property type="match status" value="1"/>
</dbReference>
<evidence type="ECO:0000313" key="21">
    <source>
        <dbReference type="Proteomes" id="UP000556026"/>
    </source>
</evidence>
<evidence type="ECO:0000256" key="10">
    <source>
        <dbReference type="ARBA" id="ARBA00022840"/>
    </source>
</evidence>
<dbReference type="SUPFAM" id="SSF52540">
    <property type="entry name" value="P-loop containing nucleoside triphosphate hydrolases"/>
    <property type="match status" value="2"/>
</dbReference>
<dbReference type="EMBL" id="BLXX01000001">
    <property type="protein sequence ID" value="GFO58070.1"/>
    <property type="molecule type" value="Genomic_DNA"/>
</dbReference>
<dbReference type="Gene3D" id="3.40.50.300">
    <property type="entry name" value="P-loop containing nucleotide triphosphate hydrolases"/>
    <property type="match status" value="2"/>
</dbReference>
<feature type="binding site" evidence="15">
    <location>
        <position position="512"/>
    </location>
    <ligand>
        <name>ATP</name>
        <dbReference type="ChEBI" id="CHEBI:30616"/>
    </ligand>
</feature>
<comment type="subcellular location">
    <subcellularLocation>
        <location evidence="15">Cell membrane</location>
        <topology evidence="15">Peripheral membrane protein</topology>
        <orientation evidence="15">Cytoplasmic side</orientation>
    </subcellularLocation>
    <subcellularLocation>
        <location evidence="15">Cytoplasm</location>
    </subcellularLocation>
    <text evidence="15">Distribution is 50-50.</text>
</comment>
<evidence type="ECO:0000256" key="15">
    <source>
        <dbReference type="HAMAP-Rule" id="MF_01382"/>
    </source>
</evidence>
<keyword evidence="5 15" id="KW-0963">Cytoplasm</keyword>
<evidence type="ECO:0000256" key="5">
    <source>
        <dbReference type="ARBA" id="ARBA00022490"/>
    </source>
</evidence>
<keyword evidence="7" id="KW-0479">Metal-binding</keyword>
<dbReference type="EC" id="7.4.2.8" evidence="15"/>
<dbReference type="Pfam" id="PF02810">
    <property type="entry name" value="SEC-C"/>
    <property type="match status" value="1"/>
</dbReference>
<dbReference type="PROSITE" id="PS01312">
    <property type="entry name" value="SECA"/>
    <property type="match status" value="1"/>
</dbReference>
<feature type="binding site" evidence="15">
    <location>
        <position position="87"/>
    </location>
    <ligand>
        <name>ATP</name>
        <dbReference type="ChEBI" id="CHEBI:30616"/>
    </ligand>
</feature>
<dbReference type="Pfam" id="PF07516">
    <property type="entry name" value="SecA_SW"/>
    <property type="match status" value="1"/>
</dbReference>
<dbReference type="Gene3D" id="3.90.1440.10">
    <property type="entry name" value="SecA, preprotein cross-linking domain"/>
    <property type="match status" value="1"/>
</dbReference>
<reference evidence="21" key="1">
    <citation type="submission" date="2020-06" db="EMBL/GenBank/DDBJ databases">
        <title>Draft genomic sequence of Geomonas sp. Red330.</title>
        <authorList>
            <person name="Itoh H."/>
            <person name="Zhenxing X."/>
            <person name="Ushijima N."/>
            <person name="Masuda Y."/>
            <person name="Shiratori Y."/>
            <person name="Senoo K."/>
        </authorList>
    </citation>
    <scope>NUCLEOTIDE SEQUENCE [LARGE SCALE GENOMIC DNA]</scope>
    <source>
        <strain evidence="21">Red330</strain>
    </source>
</reference>
<dbReference type="InterPro" id="IPR000185">
    <property type="entry name" value="SecA"/>
</dbReference>
<evidence type="ECO:0000313" key="20">
    <source>
        <dbReference type="EMBL" id="GFO58070.1"/>
    </source>
</evidence>
<evidence type="ECO:0000256" key="14">
    <source>
        <dbReference type="ARBA" id="ARBA00023136"/>
    </source>
</evidence>
<sequence>MFGALIKKFVGSKNERELKRLWPIVERINQMEPELVKLTDAELRDKTAQFKERYNRGESLDSMLPEAFAVCREAGKRVLGMRHFDVQLIGGMVLHSGKIAEMKTGEGKTLVATLPSYLNGISGKGVHVVTVNDYLAKRDSEWMGRIHKFLGLSVGVIVHGLDDEERRDAYAADITYGTNNEFGFDYLRDNMKFDLDDYVQRPHNFAVVDEVDSILIDEARTPLIISGPTEDSTDKYYIIDRIIPLLKKGEVIEVEANTLSGKRKTYTGDFTVDEKAKSATLTEEGVLKVEKLLKVENLYDPRNMEFLHHTQQALRAHALFKRDVDYVVRDNEVLIVDEFTGRLMPGRRWSDGLHQAIEAKEGAKIENENQTLATITFQNYFRMYAKLSGMTGTADTEAVEFHKIYNLDVVVIPTNRPLLRPDFPDVIYKTEREKFNAVINEIKELHEKGQPILVGTISIEKSEVLSDLLKQHQIAHFVLNAKQHEREAEIVAQAGRKGMVTIATNMAGRGTDILLGGNPDGLARQEFGGTPDARAELFIEAFQKMADSDRPQPEQVQALEKEFPGVTAVVGEYLNSTEEPDFEELQEVARAEFQKQFDQIVAKYKPVCEAEHKEVVALGGLHILGTERHESRRIDNQLRGRSGRQGDPGSSRFYLSLEDDLLRIFGSERVSMIMDKLGIEEGEAITHGLITRAIENAQKKVEAHNFEIRKHLIEYDDVMNKQREVIYTQRKEILAGNAIRDSFIGMVDDTVTDVVGAYAIDKVPAREWDWPGIEDVVGKTFGYHLDLTADTLSRLNPVNFEEFLRASARQRFTAKLDEFGEELMDHLIKVIMLQVIDAQWKDHLLSIDHLKEGIGLRGYGQKDPKQEYKREAYQLFMDMMTRIRAEVVEKIFWVQVAHEDEMEEIEIEQQRQTQRMVFNLGDNSDEEAQAQSPQQPAKSRRNVGRNDPCPCGSGQKYKKCCGK</sequence>
<dbReference type="FunFam" id="3.40.50.300:FF:000334">
    <property type="entry name" value="Protein translocase subunit SecA"/>
    <property type="match status" value="1"/>
</dbReference>
<evidence type="ECO:0000256" key="2">
    <source>
        <dbReference type="ARBA" id="ARBA00007650"/>
    </source>
</evidence>
<dbReference type="FunFam" id="1.10.3060.10:FF:000003">
    <property type="entry name" value="Protein translocase subunit SecA"/>
    <property type="match status" value="1"/>
</dbReference>
<dbReference type="Pfam" id="PF07517">
    <property type="entry name" value="SecA_DEAD"/>
    <property type="match status" value="1"/>
</dbReference>
<evidence type="ECO:0000256" key="9">
    <source>
        <dbReference type="ARBA" id="ARBA00022833"/>
    </source>
</evidence>
<dbReference type="GO" id="GO:0065002">
    <property type="term" value="P:intracellular protein transmembrane transport"/>
    <property type="evidence" value="ECO:0007669"/>
    <property type="project" value="UniProtKB-UniRule"/>
</dbReference>
<dbReference type="SMART" id="SM00957">
    <property type="entry name" value="SecA_DEAD"/>
    <property type="match status" value="1"/>
</dbReference>
<dbReference type="PROSITE" id="PS51192">
    <property type="entry name" value="HELICASE_ATP_BIND_1"/>
    <property type="match status" value="1"/>
</dbReference>
<accession>A0A6V8MDH5</accession>
<proteinExistence type="inferred from homology"/>
<dbReference type="CDD" id="cd18803">
    <property type="entry name" value="SF2_C_secA"/>
    <property type="match status" value="1"/>
</dbReference>
<dbReference type="InterPro" id="IPR044722">
    <property type="entry name" value="SecA_SF2_C"/>
</dbReference>
<dbReference type="GO" id="GO:0043952">
    <property type="term" value="P:protein transport by the Sec complex"/>
    <property type="evidence" value="ECO:0007669"/>
    <property type="project" value="TreeGrafter"/>
</dbReference>
<dbReference type="InterPro" id="IPR014001">
    <property type="entry name" value="Helicase_ATP-bd"/>
</dbReference>
<dbReference type="PROSITE" id="PS51196">
    <property type="entry name" value="SECA_MOTOR_DEAD"/>
    <property type="match status" value="1"/>
</dbReference>
<evidence type="ECO:0000256" key="12">
    <source>
        <dbReference type="ARBA" id="ARBA00022967"/>
    </source>
</evidence>
<keyword evidence="6" id="KW-0997">Cell inner membrane</keyword>
<keyword evidence="10 15" id="KW-0067">ATP-binding</keyword>
<gene>
    <name evidence="15 20" type="primary">secA</name>
    <name evidence="20" type="ORF">GMST_03950</name>
</gene>
<dbReference type="GO" id="GO:0005524">
    <property type="term" value="F:ATP binding"/>
    <property type="evidence" value="ECO:0007669"/>
    <property type="project" value="UniProtKB-UniRule"/>
</dbReference>
<dbReference type="InterPro" id="IPR027417">
    <property type="entry name" value="P-loop_NTPase"/>
</dbReference>
<keyword evidence="4 15" id="KW-1003">Cell membrane</keyword>
<feature type="domain" description="SecA family profile" evidence="19">
    <location>
        <begin position="3"/>
        <end position="686"/>
    </location>
</feature>
<evidence type="ECO:0000256" key="3">
    <source>
        <dbReference type="ARBA" id="ARBA00022448"/>
    </source>
</evidence>
<dbReference type="GO" id="GO:0008564">
    <property type="term" value="F:protein-exporting ATPase activity"/>
    <property type="evidence" value="ECO:0007669"/>
    <property type="project" value="UniProtKB-EC"/>
</dbReference>
<keyword evidence="11 15" id="KW-0653">Protein transport</keyword>
<dbReference type="GO" id="GO:0005886">
    <property type="term" value="C:plasma membrane"/>
    <property type="evidence" value="ECO:0007669"/>
    <property type="project" value="UniProtKB-SubCell"/>
</dbReference>
<evidence type="ECO:0000256" key="6">
    <source>
        <dbReference type="ARBA" id="ARBA00022519"/>
    </source>
</evidence>
<comment type="catalytic activity">
    <reaction evidence="15">
        <text>ATP + H2O + cellular proteinSide 1 = ADP + phosphate + cellular proteinSide 2.</text>
        <dbReference type="EC" id="7.4.2.8"/>
    </reaction>
</comment>
<dbReference type="GO" id="GO:0006605">
    <property type="term" value="P:protein targeting"/>
    <property type="evidence" value="ECO:0007669"/>
    <property type="project" value="UniProtKB-UniRule"/>
</dbReference>
<dbReference type="InterPro" id="IPR004027">
    <property type="entry name" value="SEC_C_motif"/>
</dbReference>
<comment type="caution">
    <text evidence="20">The sequence shown here is derived from an EMBL/GenBank/DDBJ whole genome shotgun (WGS) entry which is preliminary data.</text>
</comment>
<dbReference type="PRINTS" id="PR00906">
    <property type="entry name" value="SECA"/>
</dbReference>
<dbReference type="GO" id="GO:0005829">
    <property type="term" value="C:cytosol"/>
    <property type="evidence" value="ECO:0007669"/>
    <property type="project" value="TreeGrafter"/>
</dbReference>
<comment type="function">
    <text evidence="15">Part of the Sec protein translocase complex. Interacts with the SecYEG preprotein conducting channel. Has a central role in coupling the hydrolysis of ATP to the transfer of proteins into and across the cell membrane, serving as an ATP-driven molecular motor driving the stepwise translocation of polypeptide chains across the membrane.</text>
</comment>
<dbReference type="InterPro" id="IPR020937">
    <property type="entry name" value="SecA_CS"/>
</dbReference>
<feature type="region of interest" description="Disordered" evidence="17">
    <location>
        <begin position="921"/>
        <end position="963"/>
    </location>
</feature>
<dbReference type="CDD" id="cd17928">
    <property type="entry name" value="DEXDc_SecA"/>
    <property type="match status" value="1"/>
</dbReference>
<keyword evidence="12 15" id="KW-1278">Translocase</keyword>
<dbReference type="HAMAP" id="MF_01382">
    <property type="entry name" value="SecA"/>
    <property type="match status" value="1"/>
</dbReference>
<dbReference type="PANTHER" id="PTHR30612:SF0">
    <property type="entry name" value="CHLOROPLAST PROTEIN-TRANSPORTING ATPASE"/>
    <property type="match status" value="1"/>
</dbReference>
<keyword evidence="14 15" id="KW-0472">Membrane</keyword>
<dbReference type="InterPro" id="IPR036670">
    <property type="entry name" value="SecA_X-link_sf"/>
</dbReference>
<comment type="subunit">
    <text evidence="15">Monomer and homodimer. Part of the essential Sec protein translocation apparatus which comprises SecA, SecYEG and auxiliary proteins SecDF. Other proteins may also be involved.</text>
</comment>
<dbReference type="RefSeq" id="WP_183352918.1">
    <property type="nucleotide sequence ID" value="NZ_BLXX01000001.1"/>
</dbReference>
<evidence type="ECO:0000256" key="17">
    <source>
        <dbReference type="SAM" id="MobiDB-lite"/>
    </source>
</evidence>
<comment type="cofactor">
    <cofactor evidence="1">
        <name>Zn(2+)</name>
        <dbReference type="ChEBI" id="CHEBI:29105"/>
    </cofactor>
</comment>
<dbReference type="InterPro" id="IPR014018">
    <property type="entry name" value="SecA_motor_DEAD"/>
</dbReference>
<dbReference type="Pfam" id="PF01043">
    <property type="entry name" value="SecA_PP_bind"/>
    <property type="match status" value="1"/>
</dbReference>
<protein>
    <recommendedName>
        <fullName evidence="15 16">Protein translocase subunit SecA</fullName>
        <ecNumber evidence="15">7.4.2.8</ecNumber>
    </recommendedName>
</protein>
<keyword evidence="21" id="KW-1185">Reference proteome</keyword>
<dbReference type="Pfam" id="PF21090">
    <property type="entry name" value="P-loop_SecA"/>
    <property type="match status" value="1"/>
</dbReference>
<evidence type="ECO:0000256" key="8">
    <source>
        <dbReference type="ARBA" id="ARBA00022741"/>
    </source>
</evidence>
<dbReference type="InterPro" id="IPR011116">
    <property type="entry name" value="SecA_Wing/Scaffold"/>
</dbReference>
<keyword evidence="13 15" id="KW-0811">Translocation</keyword>
<evidence type="ECO:0000259" key="19">
    <source>
        <dbReference type="PROSITE" id="PS51196"/>
    </source>
</evidence>
<dbReference type="NCBIfam" id="NF009538">
    <property type="entry name" value="PRK12904.1"/>
    <property type="match status" value="1"/>
</dbReference>
<organism evidence="20 21">
    <name type="scientific">Geomonas silvestris</name>
    <dbReference type="NCBI Taxonomy" id="2740184"/>
    <lineage>
        <taxon>Bacteria</taxon>
        <taxon>Pseudomonadati</taxon>
        <taxon>Thermodesulfobacteriota</taxon>
        <taxon>Desulfuromonadia</taxon>
        <taxon>Geobacterales</taxon>
        <taxon>Geobacteraceae</taxon>
        <taxon>Geomonas</taxon>
    </lineage>
</organism>
<comment type="similarity">
    <text evidence="2 15 16">Belongs to the SecA family.</text>
</comment>
<dbReference type="PANTHER" id="PTHR30612">
    <property type="entry name" value="SECA INNER MEMBRANE COMPONENT OF SEC PROTEIN SECRETION SYSTEM"/>
    <property type="match status" value="1"/>
</dbReference>